<proteinExistence type="predicted"/>
<name>A0A154NXR3_DUFNO</name>
<accession>A0A154NXR3</accession>
<protein>
    <submittedName>
        <fullName evidence="1">Uncharacterized protein</fullName>
    </submittedName>
</protein>
<evidence type="ECO:0000313" key="1">
    <source>
        <dbReference type="EMBL" id="KZC03884.1"/>
    </source>
</evidence>
<dbReference type="Proteomes" id="UP000076502">
    <property type="component" value="Unassembled WGS sequence"/>
</dbReference>
<evidence type="ECO:0000313" key="2">
    <source>
        <dbReference type="Proteomes" id="UP000076502"/>
    </source>
</evidence>
<keyword evidence="2" id="KW-1185">Reference proteome</keyword>
<gene>
    <name evidence="1" type="ORF">WN55_00063</name>
</gene>
<sequence length="68" mass="8039">MNCNEKKNKQCALCVETRERRNSGQKVAVREEKNKKTKKKKRNDTAMFHIIKKRPINLLGKPICRSRL</sequence>
<reference evidence="1 2" key="1">
    <citation type="submission" date="2015-07" db="EMBL/GenBank/DDBJ databases">
        <title>The genome of Dufourea novaeangliae.</title>
        <authorList>
            <person name="Pan H."/>
            <person name="Kapheim K."/>
        </authorList>
    </citation>
    <scope>NUCLEOTIDE SEQUENCE [LARGE SCALE GENOMIC DNA]</scope>
    <source>
        <strain evidence="1">0120121106</strain>
        <tissue evidence="1">Whole body</tissue>
    </source>
</reference>
<dbReference type="EMBL" id="KQ434772">
    <property type="protein sequence ID" value="KZC03884.1"/>
    <property type="molecule type" value="Genomic_DNA"/>
</dbReference>
<dbReference type="AlphaFoldDB" id="A0A154NXR3"/>
<organism evidence="1 2">
    <name type="scientific">Dufourea novaeangliae</name>
    <name type="common">Sweat bee</name>
    <dbReference type="NCBI Taxonomy" id="178035"/>
    <lineage>
        <taxon>Eukaryota</taxon>
        <taxon>Metazoa</taxon>
        <taxon>Ecdysozoa</taxon>
        <taxon>Arthropoda</taxon>
        <taxon>Hexapoda</taxon>
        <taxon>Insecta</taxon>
        <taxon>Pterygota</taxon>
        <taxon>Neoptera</taxon>
        <taxon>Endopterygota</taxon>
        <taxon>Hymenoptera</taxon>
        <taxon>Apocrita</taxon>
        <taxon>Aculeata</taxon>
        <taxon>Apoidea</taxon>
        <taxon>Anthophila</taxon>
        <taxon>Halictidae</taxon>
        <taxon>Rophitinae</taxon>
        <taxon>Dufourea</taxon>
    </lineage>
</organism>